<name>A0ABT3TMC0_9GAMM</name>
<organism evidence="9 10">
    <name type="scientific">Candidatus Litorirhabdus singularis</name>
    <dbReference type="NCBI Taxonomy" id="2518993"/>
    <lineage>
        <taxon>Bacteria</taxon>
        <taxon>Pseudomonadati</taxon>
        <taxon>Pseudomonadota</taxon>
        <taxon>Gammaproteobacteria</taxon>
        <taxon>Cellvibrionales</taxon>
        <taxon>Halieaceae</taxon>
        <taxon>Candidatus Litorirhabdus</taxon>
    </lineage>
</organism>
<keyword evidence="5 9" id="KW-0378">Hydrolase</keyword>
<accession>A0ABT3TMC0</accession>
<dbReference type="Gene3D" id="3.90.79.10">
    <property type="entry name" value="Nucleoside Triphosphate Pyrophosphohydrolase"/>
    <property type="match status" value="1"/>
</dbReference>
<evidence type="ECO:0000313" key="9">
    <source>
        <dbReference type="EMBL" id="MCX2982861.1"/>
    </source>
</evidence>
<comment type="cofactor">
    <cofactor evidence="2">
        <name>Mg(2+)</name>
        <dbReference type="ChEBI" id="CHEBI:18420"/>
    </cofactor>
</comment>
<feature type="domain" description="Nudix hydrolase" evidence="8">
    <location>
        <begin position="41"/>
        <end position="169"/>
    </location>
</feature>
<dbReference type="SUPFAM" id="SSF55811">
    <property type="entry name" value="Nudix"/>
    <property type="match status" value="1"/>
</dbReference>
<evidence type="ECO:0000256" key="4">
    <source>
        <dbReference type="ARBA" id="ARBA00016377"/>
    </source>
</evidence>
<evidence type="ECO:0000259" key="8">
    <source>
        <dbReference type="PROSITE" id="PS51462"/>
    </source>
</evidence>
<proteinExistence type="inferred from homology"/>
<comment type="caution">
    <text evidence="9">The sequence shown here is derived from an EMBL/GenBank/DDBJ whole genome shotgun (WGS) entry which is preliminary data.</text>
</comment>
<comment type="catalytic activity">
    <reaction evidence="1">
        <text>GDP-alpha-D-mannose + H2O = alpha-D-mannose 1-phosphate + GMP + 2 H(+)</text>
        <dbReference type="Rhea" id="RHEA:27978"/>
        <dbReference type="ChEBI" id="CHEBI:15377"/>
        <dbReference type="ChEBI" id="CHEBI:15378"/>
        <dbReference type="ChEBI" id="CHEBI:57527"/>
        <dbReference type="ChEBI" id="CHEBI:58115"/>
        <dbReference type="ChEBI" id="CHEBI:58409"/>
    </reaction>
</comment>
<dbReference type="InterPro" id="IPR000086">
    <property type="entry name" value="NUDIX_hydrolase_dom"/>
</dbReference>
<reference evidence="9" key="1">
    <citation type="submission" date="2019-02" db="EMBL/GenBank/DDBJ databases">
        <authorList>
            <person name="Li S.-H."/>
        </authorList>
    </citation>
    <scope>NUCLEOTIDE SEQUENCE</scope>
    <source>
        <strain evidence="9">IMCC14734</strain>
    </source>
</reference>
<dbReference type="PROSITE" id="PS51462">
    <property type="entry name" value="NUDIX"/>
    <property type="match status" value="1"/>
</dbReference>
<protein>
    <recommendedName>
        <fullName evidence="4">GDP-mannose pyrophosphatase</fullName>
    </recommendedName>
    <alternativeName>
        <fullName evidence="6">GDP-mannose hydrolase</fullName>
    </alternativeName>
    <alternativeName>
        <fullName evidence="7">GDPMK</fullName>
    </alternativeName>
</protein>
<gene>
    <name evidence="9" type="ORF">EYC98_18515</name>
</gene>
<comment type="similarity">
    <text evidence="3">Belongs to the Nudix hydrolase family. NudK subfamily.</text>
</comment>
<dbReference type="CDD" id="cd03424">
    <property type="entry name" value="NUDIX_ADPRase_Nudt5_UGPPase_Nudt14"/>
    <property type="match status" value="1"/>
</dbReference>
<dbReference type="Proteomes" id="UP001143362">
    <property type="component" value="Unassembled WGS sequence"/>
</dbReference>
<dbReference type="Pfam" id="PF00293">
    <property type="entry name" value="NUDIX"/>
    <property type="match status" value="1"/>
</dbReference>
<sequence>MQDWQRLQSTVLNETRIFRLLEVLDQSPHTTKDHTFCVIDSLHWVNLIPVTSQGEIVMVKQYRHGSQRVTLEIPGGMVDAGELPADAAKRECLEETGHIVDKVASMGVLNPNPAVFNNELHTFVGHVVGTEAKVHVSETENTTVELVDIALLKGYMLDGTIDHALVCATLWRFLDQWEAG</sequence>
<evidence type="ECO:0000256" key="7">
    <source>
        <dbReference type="ARBA" id="ARBA00032272"/>
    </source>
</evidence>
<keyword evidence="10" id="KW-1185">Reference proteome</keyword>
<dbReference type="RefSeq" id="WP_279246887.1">
    <property type="nucleotide sequence ID" value="NZ_SHNN01000004.1"/>
</dbReference>
<evidence type="ECO:0000313" key="10">
    <source>
        <dbReference type="Proteomes" id="UP001143362"/>
    </source>
</evidence>
<evidence type="ECO:0000256" key="1">
    <source>
        <dbReference type="ARBA" id="ARBA00000847"/>
    </source>
</evidence>
<evidence type="ECO:0000256" key="6">
    <source>
        <dbReference type="ARBA" id="ARBA00032162"/>
    </source>
</evidence>
<dbReference type="PANTHER" id="PTHR11839">
    <property type="entry name" value="UDP/ADP-SUGAR PYROPHOSPHATASE"/>
    <property type="match status" value="1"/>
</dbReference>
<evidence type="ECO:0000256" key="2">
    <source>
        <dbReference type="ARBA" id="ARBA00001946"/>
    </source>
</evidence>
<dbReference type="PANTHER" id="PTHR11839:SF18">
    <property type="entry name" value="NUDIX HYDROLASE DOMAIN-CONTAINING PROTEIN"/>
    <property type="match status" value="1"/>
</dbReference>
<dbReference type="EMBL" id="SHNN01000004">
    <property type="protein sequence ID" value="MCX2982861.1"/>
    <property type="molecule type" value="Genomic_DNA"/>
</dbReference>
<evidence type="ECO:0000256" key="3">
    <source>
        <dbReference type="ARBA" id="ARBA00007275"/>
    </source>
</evidence>
<dbReference type="GO" id="GO:0016787">
    <property type="term" value="F:hydrolase activity"/>
    <property type="evidence" value="ECO:0007669"/>
    <property type="project" value="UniProtKB-KW"/>
</dbReference>
<dbReference type="InterPro" id="IPR015797">
    <property type="entry name" value="NUDIX_hydrolase-like_dom_sf"/>
</dbReference>
<evidence type="ECO:0000256" key="5">
    <source>
        <dbReference type="ARBA" id="ARBA00022801"/>
    </source>
</evidence>